<keyword evidence="3 7" id="KW-0479">Metal-binding</keyword>
<dbReference type="PANTHER" id="PTHR46696">
    <property type="entry name" value="P450, PUTATIVE (EUROFUNG)-RELATED"/>
    <property type="match status" value="1"/>
</dbReference>
<dbReference type="AlphaFoldDB" id="A0A2T2WNV8"/>
<comment type="caution">
    <text evidence="8">The sequence shown here is derived from an EMBL/GenBank/DDBJ whole genome shotgun (WGS) entry which is preliminary data.</text>
</comment>
<evidence type="ECO:0000256" key="5">
    <source>
        <dbReference type="ARBA" id="ARBA00023004"/>
    </source>
</evidence>
<dbReference type="PROSITE" id="PS00086">
    <property type="entry name" value="CYTOCHROME_P450"/>
    <property type="match status" value="1"/>
</dbReference>
<accession>A0A2T2WNV8</accession>
<proteinExistence type="inferred from homology"/>
<dbReference type="Gene3D" id="1.10.630.10">
    <property type="entry name" value="Cytochrome P450"/>
    <property type="match status" value="1"/>
</dbReference>
<keyword evidence="5 7" id="KW-0408">Iron</keyword>
<dbReference type="Pfam" id="PF00067">
    <property type="entry name" value="p450"/>
    <property type="match status" value="1"/>
</dbReference>
<dbReference type="PANTHER" id="PTHR46696:SF1">
    <property type="entry name" value="CYTOCHROME P450 YJIB-RELATED"/>
    <property type="match status" value="1"/>
</dbReference>
<evidence type="ECO:0000256" key="3">
    <source>
        <dbReference type="ARBA" id="ARBA00022723"/>
    </source>
</evidence>
<dbReference type="SUPFAM" id="SSF48264">
    <property type="entry name" value="Cytochrome P450"/>
    <property type="match status" value="1"/>
</dbReference>
<evidence type="ECO:0000256" key="6">
    <source>
        <dbReference type="ARBA" id="ARBA00023033"/>
    </source>
</evidence>
<dbReference type="InterPro" id="IPR002397">
    <property type="entry name" value="Cyt_P450_B"/>
</dbReference>
<evidence type="ECO:0000256" key="1">
    <source>
        <dbReference type="ARBA" id="ARBA00010617"/>
    </source>
</evidence>
<sequence>MVVSDARALSTSEGLENPYAIYHNWRQEDTVLRLEDGDQQGAWYVTSYDGCEAILKDAPIWKDVNRMGYHHEGLFGRTMLFQDPPHHTRLRGLVNRAFTPTMVKQLEPGITDIVDWLLDQIVAEESVDFMAALAMPLPVIVIAEILGIPSDREHFRVWSQSIIADPLLDRDTAEPSLDAMGSIAEYFNTLILKRRHSPSNDLPSALIAVEEDGERLSHAELLGMCVLLLIAGHETTTNLLGNGWHALLEHRASSSVCAPMQNSCRPPAVEEMLRYDSPVQMATYRMDFGGHRSQPGESVVAVLGAANRDGDQFLHPDQFDVARTPNRHLAFGRGIHFCLGAPVARLEGLVVFSRILQRFSGVMGGPASEAT</sequence>
<organism evidence="8 9">
    <name type="scientific">Sulfobacillus acidophilus</name>
    <dbReference type="NCBI Taxonomy" id="53633"/>
    <lineage>
        <taxon>Bacteria</taxon>
        <taxon>Bacillati</taxon>
        <taxon>Bacillota</taxon>
        <taxon>Clostridia</taxon>
        <taxon>Eubacteriales</taxon>
        <taxon>Clostridiales Family XVII. Incertae Sedis</taxon>
        <taxon>Sulfobacillus</taxon>
    </lineage>
</organism>
<dbReference type="InterPro" id="IPR001128">
    <property type="entry name" value="Cyt_P450"/>
</dbReference>
<gene>
    <name evidence="8" type="ORF">C7B45_01220</name>
</gene>
<dbReference type="CDD" id="cd20625">
    <property type="entry name" value="CYP164-like"/>
    <property type="match status" value="1"/>
</dbReference>
<evidence type="ECO:0000256" key="4">
    <source>
        <dbReference type="ARBA" id="ARBA00023002"/>
    </source>
</evidence>
<name>A0A2T2WNV8_9FIRM</name>
<comment type="similarity">
    <text evidence="1 7">Belongs to the cytochrome P450 family.</text>
</comment>
<keyword evidence="6 7" id="KW-0503">Monooxygenase</keyword>
<dbReference type="GO" id="GO:0016705">
    <property type="term" value="F:oxidoreductase activity, acting on paired donors, with incorporation or reduction of molecular oxygen"/>
    <property type="evidence" value="ECO:0007669"/>
    <property type="project" value="InterPro"/>
</dbReference>
<evidence type="ECO:0000256" key="2">
    <source>
        <dbReference type="ARBA" id="ARBA00022617"/>
    </source>
</evidence>
<dbReference type="EMBL" id="PXYV01000002">
    <property type="protein sequence ID" value="PSR23935.1"/>
    <property type="molecule type" value="Genomic_DNA"/>
</dbReference>
<reference evidence="8 9" key="1">
    <citation type="journal article" date="2014" name="BMC Genomics">
        <title>Comparison of environmental and isolate Sulfobacillus genomes reveals diverse carbon, sulfur, nitrogen, and hydrogen metabolisms.</title>
        <authorList>
            <person name="Justice N.B."/>
            <person name="Norman A."/>
            <person name="Brown C.T."/>
            <person name="Singh A."/>
            <person name="Thomas B.C."/>
            <person name="Banfield J.F."/>
        </authorList>
    </citation>
    <scope>NUCLEOTIDE SEQUENCE [LARGE SCALE GENOMIC DNA]</scope>
    <source>
        <strain evidence="8">AMDSBA3</strain>
    </source>
</reference>
<keyword evidence="2 7" id="KW-0349">Heme</keyword>
<dbReference type="InterPro" id="IPR036396">
    <property type="entry name" value="Cyt_P450_sf"/>
</dbReference>
<keyword evidence="4 7" id="KW-0560">Oxidoreductase</keyword>
<dbReference type="InterPro" id="IPR017972">
    <property type="entry name" value="Cyt_P450_CS"/>
</dbReference>
<evidence type="ECO:0000313" key="9">
    <source>
        <dbReference type="Proteomes" id="UP000241848"/>
    </source>
</evidence>
<evidence type="ECO:0000256" key="7">
    <source>
        <dbReference type="RuleBase" id="RU000461"/>
    </source>
</evidence>
<protein>
    <submittedName>
        <fullName evidence="8">Cytochrome P450</fullName>
    </submittedName>
</protein>
<dbReference type="GO" id="GO:0004497">
    <property type="term" value="F:monooxygenase activity"/>
    <property type="evidence" value="ECO:0007669"/>
    <property type="project" value="UniProtKB-KW"/>
</dbReference>
<dbReference type="PRINTS" id="PR00359">
    <property type="entry name" value="BP450"/>
</dbReference>
<dbReference type="GO" id="GO:0020037">
    <property type="term" value="F:heme binding"/>
    <property type="evidence" value="ECO:0007669"/>
    <property type="project" value="InterPro"/>
</dbReference>
<dbReference type="GO" id="GO:0005506">
    <property type="term" value="F:iron ion binding"/>
    <property type="evidence" value="ECO:0007669"/>
    <property type="project" value="InterPro"/>
</dbReference>
<dbReference type="FunFam" id="1.10.630.10:FF:000018">
    <property type="entry name" value="Cytochrome P450 monooxygenase"/>
    <property type="match status" value="1"/>
</dbReference>
<evidence type="ECO:0000313" key="8">
    <source>
        <dbReference type="EMBL" id="PSR23935.1"/>
    </source>
</evidence>
<dbReference type="Proteomes" id="UP000241848">
    <property type="component" value="Unassembled WGS sequence"/>
</dbReference>